<dbReference type="EMBL" id="LAZR01011036">
    <property type="protein sequence ID" value="KKM63770.1"/>
    <property type="molecule type" value="Genomic_DNA"/>
</dbReference>
<dbReference type="Pfam" id="PF17236">
    <property type="entry name" value="SU10_MCP"/>
    <property type="match status" value="1"/>
</dbReference>
<dbReference type="InterPro" id="IPR035198">
    <property type="entry name" value="SU10_MCP"/>
</dbReference>
<name>A0A0F9LHM5_9ZZZZ</name>
<sequence length="359" mass="38309">NIPTMSGTITTVSAGNDIIAGGAKTDNKIRVLGDTGIFEVGDEIEVQDASLGTRERMVITAADVAAIPVDYTVMRGARGTTLLATFAIGDPVYVIGKDVRAVGQAIPAGRAQKKAFVNAYVQAFEEAATIVKQEKSIGQPLGKGAADSWADEKLQSLGRLKHRMELAFLHGIATAAHETAADDREGYATDGVITRITAALGSVVVTLDAAGQLSQSVFDDQLIRPILAKYSPKGEMWALGGRKVYEAGPAWLTSRSIVQGQNLKGIFGADTNKYQSRNGPVITFIYDAALNIFAKDTLVLINPNYVQVVNGPNETRIPRFVDAAQRLANIQEGFWTAEAGLKIECPWAHGKIVNVVQAV</sequence>
<accession>A0A0F9LHM5</accession>
<evidence type="ECO:0008006" key="2">
    <source>
        <dbReference type="Google" id="ProtNLM"/>
    </source>
</evidence>
<organism evidence="1">
    <name type="scientific">marine sediment metagenome</name>
    <dbReference type="NCBI Taxonomy" id="412755"/>
    <lineage>
        <taxon>unclassified sequences</taxon>
        <taxon>metagenomes</taxon>
        <taxon>ecological metagenomes</taxon>
    </lineage>
</organism>
<protein>
    <recommendedName>
        <fullName evidence="2">Major capsid protein</fullName>
    </recommendedName>
</protein>
<reference evidence="1" key="1">
    <citation type="journal article" date="2015" name="Nature">
        <title>Complex archaea that bridge the gap between prokaryotes and eukaryotes.</title>
        <authorList>
            <person name="Spang A."/>
            <person name="Saw J.H."/>
            <person name="Jorgensen S.L."/>
            <person name="Zaremba-Niedzwiedzka K."/>
            <person name="Martijn J."/>
            <person name="Lind A.E."/>
            <person name="van Eijk R."/>
            <person name="Schleper C."/>
            <person name="Guy L."/>
            <person name="Ettema T.J."/>
        </authorList>
    </citation>
    <scope>NUCLEOTIDE SEQUENCE</scope>
</reference>
<comment type="caution">
    <text evidence="1">The sequence shown here is derived from an EMBL/GenBank/DDBJ whole genome shotgun (WGS) entry which is preliminary data.</text>
</comment>
<dbReference type="AlphaFoldDB" id="A0A0F9LHM5"/>
<feature type="non-terminal residue" evidence="1">
    <location>
        <position position="1"/>
    </location>
</feature>
<evidence type="ECO:0000313" key="1">
    <source>
        <dbReference type="EMBL" id="KKM63770.1"/>
    </source>
</evidence>
<proteinExistence type="predicted"/>
<gene>
    <name evidence="1" type="ORF">LCGC14_1508080</name>
</gene>